<proteinExistence type="predicted"/>
<reference evidence="3 4" key="1">
    <citation type="submission" date="2016-11" db="EMBL/GenBank/DDBJ databases">
        <authorList>
            <person name="Jaros S."/>
            <person name="Januszkiewicz K."/>
            <person name="Wedrychowicz H."/>
        </authorList>
    </citation>
    <scope>NUCLEOTIDE SEQUENCE [LARGE SCALE GENOMIC DNA]</scope>
    <source>
        <strain evidence="3 4">DSM 21637</strain>
    </source>
</reference>
<dbReference type="OrthoDB" id="9808528at2"/>
<organism evidence="3 4">
    <name type="scientific">Marinospirillum alkaliphilum DSM 21637</name>
    <dbReference type="NCBI Taxonomy" id="1122209"/>
    <lineage>
        <taxon>Bacteria</taxon>
        <taxon>Pseudomonadati</taxon>
        <taxon>Pseudomonadota</taxon>
        <taxon>Gammaproteobacteria</taxon>
        <taxon>Oceanospirillales</taxon>
        <taxon>Oceanospirillaceae</taxon>
        <taxon>Marinospirillum</taxon>
    </lineage>
</organism>
<dbReference type="EMBL" id="FPJW01000001">
    <property type="protein sequence ID" value="SFX11217.1"/>
    <property type="molecule type" value="Genomic_DNA"/>
</dbReference>
<dbReference type="GO" id="GO:0008773">
    <property type="term" value="F:[protein-PII] uridylyltransferase activity"/>
    <property type="evidence" value="ECO:0007669"/>
    <property type="project" value="InterPro"/>
</dbReference>
<dbReference type="Pfam" id="PF10335">
    <property type="entry name" value="DUF294_C"/>
    <property type="match status" value="1"/>
</dbReference>
<protein>
    <submittedName>
        <fullName evidence="3">CBS domain-containing protein</fullName>
    </submittedName>
</protein>
<name>A0A1K1UDT4_9GAMM</name>
<accession>A0A1K1UDT4</accession>
<feature type="domain" description="Protein-PII uridylyltransferase N-terminal" evidence="1">
    <location>
        <begin position="52"/>
        <end position="188"/>
    </location>
</feature>
<keyword evidence="4" id="KW-1185">Reference proteome</keyword>
<dbReference type="STRING" id="1122209.SAMN02745752_00582"/>
<dbReference type="CDD" id="cd05401">
    <property type="entry name" value="NT_GlnE_GlnD_like"/>
    <property type="match status" value="1"/>
</dbReference>
<dbReference type="InterPro" id="IPR005105">
    <property type="entry name" value="GlnD_Uridyltrans_N"/>
</dbReference>
<gene>
    <name evidence="3" type="ORF">SAMN02745752_00582</name>
</gene>
<feature type="domain" description="DUF294" evidence="2">
    <location>
        <begin position="231"/>
        <end position="375"/>
    </location>
</feature>
<evidence type="ECO:0000259" key="1">
    <source>
        <dbReference type="Pfam" id="PF03445"/>
    </source>
</evidence>
<evidence type="ECO:0000313" key="3">
    <source>
        <dbReference type="EMBL" id="SFX11217.1"/>
    </source>
</evidence>
<dbReference type="AlphaFoldDB" id="A0A1K1UDT4"/>
<dbReference type="RefSeq" id="WP_072324782.1">
    <property type="nucleotide sequence ID" value="NZ_FPJW01000001.1"/>
</dbReference>
<sequence>MQFLSRSSPWRQLFQDPAAIANPQCMVLPALQEVFADFPQQLQADLIKPWQQRLVRCLQQLDLPAWRISQLISDHNDWLYRQALDLSLAEMRSHGWGEPPVSFCVLQLGSAARHESLLRPDQDNAMILADYPDARHQEVDTWFQHLGEGFTHRLDESGIPLCKGHVMARWPLWRKRLAEWKEQMRIWTAGRIVKRVQLSNILLDFRPVYGEFALADDFRQDVLALMPRAQGFLHEMAELLNEIPVALDAFDRLVSDGEDAPHAHALNLKRYGLLPLQSAVRLLCLLQGGIPQVATRDRLLALVATGQLTTADARDLTCVLESLQSSLLQAQMASLGSGRQADGWIDLELLSEREKVQLKADLKLIRNFVRRVRKQLPALSS</sequence>
<dbReference type="InterPro" id="IPR018821">
    <property type="entry name" value="DUF294_put_nucleoTrafse_sb-bd"/>
</dbReference>
<evidence type="ECO:0000313" key="4">
    <source>
        <dbReference type="Proteomes" id="UP000182350"/>
    </source>
</evidence>
<evidence type="ECO:0000259" key="2">
    <source>
        <dbReference type="Pfam" id="PF10335"/>
    </source>
</evidence>
<dbReference type="Pfam" id="PF03445">
    <property type="entry name" value="DUF294"/>
    <property type="match status" value="1"/>
</dbReference>
<dbReference type="Proteomes" id="UP000182350">
    <property type="component" value="Unassembled WGS sequence"/>
</dbReference>